<gene>
    <name evidence="2" type="ORF">F7645_07370</name>
</gene>
<name>A0AAP1RG32_9FLAO</name>
<evidence type="ECO:0000313" key="3">
    <source>
        <dbReference type="Proteomes" id="UP000806077"/>
    </source>
</evidence>
<organism evidence="2 3">
    <name type="scientific">Tenacibaculum finnmarkense genomovar finnmarkense</name>
    <dbReference type="NCBI Taxonomy" id="1458503"/>
    <lineage>
        <taxon>Bacteria</taxon>
        <taxon>Pseudomonadati</taxon>
        <taxon>Bacteroidota</taxon>
        <taxon>Flavobacteriia</taxon>
        <taxon>Flavobacteriales</taxon>
        <taxon>Flavobacteriaceae</taxon>
        <taxon>Tenacibaculum</taxon>
        <taxon>Tenacibaculum finnmarkense</taxon>
    </lineage>
</organism>
<proteinExistence type="predicted"/>
<accession>A0AAP1RG32</accession>
<evidence type="ECO:0000313" key="2">
    <source>
        <dbReference type="EMBL" id="MBE7695238.1"/>
    </source>
</evidence>
<dbReference type="SUPFAM" id="SSF48371">
    <property type="entry name" value="ARM repeat"/>
    <property type="match status" value="1"/>
</dbReference>
<dbReference type="PROSITE" id="PS51977">
    <property type="entry name" value="WGR"/>
    <property type="match status" value="1"/>
</dbReference>
<dbReference type="InterPro" id="IPR036930">
    <property type="entry name" value="WGR_dom_sf"/>
</dbReference>
<dbReference type="InterPro" id="IPR016024">
    <property type="entry name" value="ARM-type_fold"/>
</dbReference>
<dbReference type="RefSeq" id="WP_101956154.1">
    <property type="nucleotide sequence ID" value="NZ_JAJHTL010000008.1"/>
</dbReference>
<dbReference type="Proteomes" id="UP000806077">
    <property type="component" value="Unassembled WGS sequence"/>
</dbReference>
<evidence type="ECO:0000259" key="1">
    <source>
        <dbReference type="PROSITE" id="PS51977"/>
    </source>
</evidence>
<dbReference type="Gene3D" id="2.20.140.10">
    <property type="entry name" value="WGR domain"/>
    <property type="match status" value="1"/>
</dbReference>
<dbReference type="CDD" id="cd07998">
    <property type="entry name" value="WGR_DNA_ligase"/>
    <property type="match status" value="1"/>
</dbReference>
<dbReference type="InterPro" id="IPR008893">
    <property type="entry name" value="WGR_domain"/>
</dbReference>
<dbReference type="SUPFAM" id="SSF142921">
    <property type="entry name" value="WGR domain-like"/>
    <property type="match status" value="1"/>
</dbReference>
<dbReference type="Pfam" id="PF05406">
    <property type="entry name" value="WGR"/>
    <property type="match status" value="1"/>
</dbReference>
<comment type="caution">
    <text evidence="2">The sequence shown here is derived from an EMBL/GenBank/DDBJ whole genome shotgun (WGS) entry which is preliminary data.</text>
</comment>
<feature type="domain" description="WGR" evidence="1">
    <location>
        <begin position="1"/>
        <end position="89"/>
    </location>
</feature>
<keyword evidence="3" id="KW-1185">Reference proteome</keyword>
<dbReference type="EMBL" id="WXXV01000008">
    <property type="protein sequence ID" value="MBE7695238.1"/>
    <property type="molecule type" value="Genomic_DNA"/>
</dbReference>
<dbReference type="AlphaFoldDB" id="A0AAP1RG32"/>
<reference evidence="2 3" key="1">
    <citation type="journal article" date="2020" name="Int. J. Syst. Evol. Microbiol.">
        <title>Tenacibaculum piscium sp. nov., isolated from skin ulcers of sea-farmed fish, and description of Tenacibaculum finnmarkense sp. nov. with subdivision into genomovars finnmarkense and ulcerans.</title>
        <authorList>
            <person name="Olsen A.B."/>
            <person name="Spilsberg B."/>
            <person name="Nilsen H.K."/>
            <person name="Lagesen K."/>
            <person name="Gulla S."/>
            <person name="Avendano-Herrera R."/>
            <person name="Irgang R."/>
            <person name="Duchaud E."/>
            <person name="Colquhoun D.J."/>
        </authorList>
    </citation>
    <scope>NUCLEOTIDE SEQUENCE [LARGE SCALE GENOMIC DNA]</scope>
    <source>
        <strain evidence="2 3">TNO037</strain>
    </source>
</reference>
<protein>
    <submittedName>
        <fullName evidence="2">WGR domain-containing protein</fullName>
    </submittedName>
</protein>
<sequence length="1018" mass="118112">MKLIKQKKLYFSDEKSDKVYEVDLCESQDLFIVNFRYGRRGASLREGTKTVFPVSYEEAEKIFNKLVGSKEKKGYSEANLNTHLQEEITHFFKSYKDLEKKEEKSTTRKDTILKYLNQALKGTYTRNWKVSRIINRVGVLKIREAIPLIAQFIHSSDEFEQYNALSVLIDFNESDYVEDAIKIFKKDTFNTIGARISVAYILKYGNATNVKIVQNEVAKHITKTEIDSLATQFLGEGSKNPMLLFYTYVHSYNNDVERATLFDIIAKIPLKVNTFKSVRYIYRAAYAINDIQFFALVSKRIAISNATYSSDYPNIDDEYNWVEASVEKKKPNPRIAFSGKTKNYFNKNTYQKIYTLSTENQQGYITCAKEILCSLNDQIDVAPENTVSEWVYNQETGYELEKRQYPKYHQFLALMYILYGNSTRFKCIGNKWFYIDELTDNTIREDILPTLWNEKSEEVLYILANAKSSIAVDFSLKIIKENPHFLENLSEEIIAKLIRHYHPKVLDLIAEVLEQKYAIAQASEEILLILVSSRYKKAVELGIKWLDKHEASYLSSTSLLTKLLLTDEVLVIDYLSNLYKNNVAYNTSVSIDDLITLFDEPSKYTAEFLISVNYLIGNTFFGELLSATSAQYIISLSASKFVTNQLFAINLAKHNTTSVYELFKDTYKEYITSDEAVLRTAGVELLTYFPDEFLLENKQNIIGFCFSEDEAVRKAIEPTIRKLIHLDEEFKEYLRKKLLASLIEDETYEGLHQNCFNILVQFYGTQKEPVSEEEIIALILSKHEFAQKLGTPLFERRVDMNNLKMPELVRLAHSDVFSVRTQLHNYFKNNVARVNYELEEALPIFNTNWQDVIDWADTYFRTSIDAKNWTVALLLYVCDHIKNQVQHLGRSLITTHFSEEKGLPLLVSLQEHPTKSMQFFVTNYLEGYASDNIKVILQLEDYFKTTLFYINTNRATKTRVYSFLENQSKKYKEIAEMTVRVLTAILDTKTAIDKDKIIDILITISEIHTDVEVPLLIK</sequence>
<dbReference type="SMART" id="SM00773">
    <property type="entry name" value="WGR"/>
    <property type="match status" value="1"/>
</dbReference>